<sequence length="246" mass="26500">MISLLSSLLLLSLAAPSLQHIVIKYPGWRGDNLQTNGTDPTLNPNSIGIDYVNGTPTFPYGMQWMYPCGGMPLTTNRTKWPVNGGAVAFQPGWFTGHSFALIYINIGIQGPGDLNPPNMSHPVVPPFQLVGPNNSYYGGEICIPQVGMPANLDLKIGDNITIQVIETAQHGAALYSCVDVTLADPKDVELVTRDNCRNDTWMGFNTLFTSANLTSAATMSLAAPPRLISMLSTAILVSIFAGTFWI</sequence>
<keyword evidence="5" id="KW-0472">Membrane</keyword>
<keyword evidence="7" id="KW-0449">Lipoprotein</keyword>
<proteinExistence type="predicted"/>
<evidence type="ECO:0000313" key="11">
    <source>
        <dbReference type="Proteomes" id="UP000503462"/>
    </source>
</evidence>
<keyword evidence="3" id="KW-0336">GPI-anchor</keyword>
<dbReference type="CDD" id="cd21176">
    <property type="entry name" value="LPMO_auxiliary-like"/>
    <property type="match status" value="1"/>
</dbReference>
<reference evidence="10 11" key="1">
    <citation type="journal article" date="2016" name="Sci. Rep.">
        <title>Peltaster fructicola genome reveals evolution from an invasive phytopathogen to an ectophytic parasite.</title>
        <authorList>
            <person name="Xu C."/>
            <person name="Chen H."/>
            <person name="Gleason M.L."/>
            <person name="Xu J.R."/>
            <person name="Liu H."/>
            <person name="Zhang R."/>
            <person name="Sun G."/>
        </authorList>
    </citation>
    <scope>NUCLEOTIDE SEQUENCE [LARGE SCALE GENOMIC DNA]</scope>
    <source>
        <strain evidence="10 11">LNHT1506</strain>
    </source>
</reference>
<feature type="signal peptide" evidence="8">
    <location>
        <begin position="1"/>
        <end position="19"/>
    </location>
</feature>
<dbReference type="OrthoDB" id="5329488at2759"/>
<evidence type="ECO:0000256" key="4">
    <source>
        <dbReference type="ARBA" id="ARBA00022729"/>
    </source>
</evidence>
<dbReference type="PANTHER" id="PTHR34992">
    <property type="entry name" value="HYPHAL ANASTAMOSIS-7 PROTEIN"/>
    <property type="match status" value="1"/>
</dbReference>
<organism evidence="10 11">
    <name type="scientific">Peltaster fructicola</name>
    <dbReference type="NCBI Taxonomy" id="286661"/>
    <lineage>
        <taxon>Eukaryota</taxon>
        <taxon>Fungi</taxon>
        <taxon>Dikarya</taxon>
        <taxon>Ascomycota</taxon>
        <taxon>Pezizomycotina</taxon>
        <taxon>Dothideomycetes</taxon>
        <taxon>Dothideomycetes incertae sedis</taxon>
        <taxon>Peltaster</taxon>
    </lineage>
</organism>
<evidence type="ECO:0000256" key="1">
    <source>
        <dbReference type="ARBA" id="ARBA00004609"/>
    </source>
</evidence>
<evidence type="ECO:0000256" key="5">
    <source>
        <dbReference type="ARBA" id="ARBA00023136"/>
    </source>
</evidence>
<dbReference type="PANTHER" id="PTHR34992:SF10">
    <property type="entry name" value="COPPER ACQUISITION FACTOR BIM1-LIKE DOMAIN-CONTAINING PROTEIN"/>
    <property type="match status" value="1"/>
</dbReference>
<evidence type="ECO:0000259" key="9">
    <source>
        <dbReference type="Pfam" id="PF20238"/>
    </source>
</evidence>
<dbReference type="InterPro" id="IPR046936">
    <property type="entry name" value="BIM1-like"/>
</dbReference>
<dbReference type="AlphaFoldDB" id="A0A6H0XMV8"/>
<dbReference type="Proteomes" id="UP000503462">
    <property type="component" value="Chromosome 1"/>
</dbReference>
<keyword evidence="2" id="KW-1003">Cell membrane</keyword>
<feature type="domain" description="Copper acquisition factor BIM1-like" evidence="9">
    <location>
        <begin position="20"/>
        <end position="200"/>
    </location>
</feature>
<keyword evidence="6" id="KW-0325">Glycoprotein</keyword>
<evidence type="ECO:0000256" key="3">
    <source>
        <dbReference type="ARBA" id="ARBA00022622"/>
    </source>
</evidence>
<gene>
    <name evidence="10" type="ORF">AMS68_001609</name>
</gene>
<dbReference type="Pfam" id="PF20238">
    <property type="entry name" value="BIM1-like_dom"/>
    <property type="match status" value="1"/>
</dbReference>
<evidence type="ECO:0000256" key="8">
    <source>
        <dbReference type="SAM" id="SignalP"/>
    </source>
</evidence>
<name>A0A6H0XMV8_9PEZI</name>
<dbReference type="InterPro" id="IPR046530">
    <property type="entry name" value="BIM1-like_dom"/>
</dbReference>
<dbReference type="EMBL" id="CP051139">
    <property type="protein sequence ID" value="QIW96091.1"/>
    <property type="molecule type" value="Genomic_DNA"/>
</dbReference>
<keyword evidence="4 8" id="KW-0732">Signal</keyword>
<evidence type="ECO:0000313" key="10">
    <source>
        <dbReference type="EMBL" id="QIW96091.1"/>
    </source>
</evidence>
<keyword evidence="11" id="KW-1185">Reference proteome</keyword>
<evidence type="ECO:0000256" key="6">
    <source>
        <dbReference type="ARBA" id="ARBA00023180"/>
    </source>
</evidence>
<dbReference type="GO" id="GO:0005886">
    <property type="term" value="C:plasma membrane"/>
    <property type="evidence" value="ECO:0007669"/>
    <property type="project" value="UniProtKB-SubCell"/>
</dbReference>
<protein>
    <recommendedName>
        <fullName evidence="9">Copper acquisition factor BIM1-like domain-containing protein</fullName>
    </recommendedName>
</protein>
<feature type="chain" id="PRO_5026173905" description="Copper acquisition factor BIM1-like domain-containing protein" evidence="8">
    <location>
        <begin position="20"/>
        <end position="246"/>
    </location>
</feature>
<accession>A0A6H0XMV8</accession>
<dbReference type="GO" id="GO:0098552">
    <property type="term" value="C:side of membrane"/>
    <property type="evidence" value="ECO:0007669"/>
    <property type="project" value="UniProtKB-KW"/>
</dbReference>
<evidence type="ECO:0000256" key="2">
    <source>
        <dbReference type="ARBA" id="ARBA00022475"/>
    </source>
</evidence>
<evidence type="ECO:0000256" key="7">
    <source>
        <dbReference type="ARBA" id="ARBA00023288"/>
    </source>
</evidence>
<comment type="subcellular location">
    <subcellularLocation>
        <location evidence="1">Cell membrane</location>
        <topology evidence="1">Lipid-anchor</topology>
        <topology evidence="1">GPI-anchor</topology>
    </subcellularLocation>
</comment>